<dbReference type="Proteomes" id="UP000288102">
    <property type="component" value="Unassembled WGS sequence"/>
</dbReference>
<evidence type="ECO:0000313" key="5">
    <source>
        <dbReference type="EMBL" id="RUT68406.1"/>
    </source>
</evidence>
<sequence>MLLKKLQLKTIDYRFGLTMCFLLFFNSVISAQEIIKDVVAEKPAEAVHSGQRQKVDGIIATVGDYIVLDSDIDKGFLEITAQGGSVKDITRCQMLGKLLEDKLYAHQAIQDSIIVSDAEVRTMMEDRLNYMLQQVGDINKVVAYYKKNSVEEFKTYFSDILKEQKLASEMRDKIVKDVEITPEEVRNFFKKIPKEELPTFGAEMEVAQIVIEPKVSKEDKQKVIDRLNAIRKDVLEGSSFATKAVLYSLDPGSAPNGGFYKMTRKTPFVKEFKDVAFSLQEGEISEPFETTFGYHIIMVDKIKGQEVELRHILISPTVSEDALKEAKERIINIRNKIVSKEISFADAARTESDEKETRANGGTLVNPNTQDTRFELTKMDPTLYSQVSNLKDDEVSQPLLNTDDKGKKTYKLITVTNRIDDHVADYAKDYTKIKELALKEKQINAIAKWFDTKIKDTYIKIIGEYRDCSFANNWLKK</sequence>
<dbReference type="Gene3D" id="3.10.50.40">
    <property type="match status" value="2"/>
</dbReference>
<keyword evidence="2" id="KW-0697">Rotamase</keyword>
<evidence type="ECO:0000256" key="3">
    <source>
        <dbReference type="SAM" id="MobiDB-lite"/>
    </source>
</evidence>
<evidence type="ECO:0000259" key="4">
    <source>
        <dbReference type="PROSITE" id="PS50198"/>
    </source>
</evidence>
<accession>A0A434A1Z7</accession>
<keyword evidence="2 5" id="KW-0413">Isomerase</keyword>
<comment type="caution">
    <text evidence="5">The sequence shown here is derived from an EMBL/GenBank/DDBJ whole genome shotgun (WGS) entry which is preliminary data.</text>
</comment>
<dbReference type="PANTHER" id="PTHR47637:SF1">
    <property type="entry name" value="CHAPERONE SURA"/>
    <property type="match status" value="1"/>
</dbReference>
<keyword evidence="1" id="KW-0732">Signal</keyword>
<organism evidence="5 6">
    <name type="scientific">Flavobacterium cupreum</name>
    <dbReference type="NCBI Taxonomy" id="2133766"/>
    <lineage>
        <taxon>Bacteria</taxon>
        <taxon>Pseudomonadati</taxon>
        <taxon>Bacteroidota</taxon>
        <taxon>Flavobacteriia</taxon>
        <taxon>Flavobacteriales</taxon>
        <taxon>Flavobacteriaceae</taxon>
        <taxon>Flavobacterium</taxon>
    </lineage>
</organism>
<dbReference type="AlphaFoldDB" id="A0A434A1Z7"/>
<dbReference type="SUPFAM" id="SSF54534">
    <property type="entry name" value="FKBP-like"/>
    <property type="match status" value="2"/>
</dbReference>
<evidence type="ECO:0000313" key="6">
    <source>
        <dbReference type="Proteomes" id="UP000288102"/>
    </source>
</evidence>
<reference evidence="6" key="1">
    <citation type="journal article" date="2019" name="Syst. Appl. Microbiol.">
        <title>Flavobacterium circumlabens sp. nov. and Flavobacterium cupreum sp. nov., two psychrotrophic species isolated from Antarctic environmental samples.</title>
        <authorList>
            <person name="Kralova S."/>
            <person name="Busse H.-J."/>
            <person name="Svec P."/>
            <person name="Maslanova I."/>
            <person name="Stankova E."/>
            <person name="Bartak M."/>
            <person name="Sedlacek I."/>
        </authorList>
    </citation>
    <scope>NUCLEOTIDE SEQUENCE [LARGE SCALE GENOMIC DNA]</scope>
    <source>
        <strain evidence="6">CCM 8825</strain>
    </source>
</reference>
<keyword evidence="6" id="KW-1185">Reference proteome</keyword>
<dbReference type="Pfam" id="PF00639">
    <property type="entry name" value="Rotamase"/>
    <property type="match status" value="2"/>
</dbReference>
<gene>
    <name evidence="5" type="ORF">D0817_21065</name>
</gene>
<name>A0A434A1Z7_9FLAO</name>
<dbReference type="PROSITE" id="PS50198">
    <property type="entry name" value="PPIC_PPIASE_2"/>
    <property type="match status" value="2"/>
</dbReference>
<dbReference type="InterPro" id="IPR027304">
    <property type="entry name" value="Trigger_fact/SurA_dom_sf"/>
</dbReference>
<proteinExistence type="predicted"/>
<dbReference type="Gene3D" id="1.10.4030.10">
    <property type="entry name" value="Porin chaperone SurA, peptide-binding domain"/>
    <property type="match status" value="1"/>
</dbReference>
<protein>
    <submittedName>
        <fullName evidence="5">Peptidylprolyl isomerase</fullName>
    </submittedName>
</protein>
<dbReference type="PANTHER" id="PTHR47637">
    <property type="entry name" value="CHAPERONE SURA"/>
    <property type="match status" value="1"/>
</dbReference>
<dbReference type="InterPro" id="IPR050280">
    <property type="entry name" value="OMP_Chaperone_SurA"/>
</dbReference>
<dbReference type="OrthoDB" id="14196at2"/>
<dbReference type="EMBL" id="QWDM01000017">
    <property type="protein sequence ID" value="RUT68406.1"/>
    <property type="molecule type" value="Genomic_DNA"/>
</dbReference>
<evidence type="ECO:0000256" key="2">
    <source>
        <dbReference type="PROSITE-ProRule" id="PRU00278"/>
    </source>
</evidence>
<dbReference type="GO" id="GO:0003755">
    <property type="term" value="F:peptidyl-prolyl cis-trans isomerase activity"/>
    <property type="evidence" value="ECO:0007669"/>
    <property type="project" value="UniProtKB-KW"/>
</dbReference>
<dbReference type="InterPro" id="IPR046357">
    <property type="entry name" value="PPIase_dom_sf"/>
</dbReference>
<feature type="domain" description="PpiC" evidence="4">
    <location>
        <begin position="304"/>
        <end position="399"/>
    </location>
</feature>
<feature type="domain" description="PpiC" evidence="4">
    <location>
        <begin position="201"/>
        <end position="301"/>
    </location>
</feature>
<dbReference type="InterPro" id="IPR000297">
    <property type="entry name" value="PPIase_PpiC"/>
</dbReference>
<evidence type="ECO:0000256" key="1">
    <source>
        <dbReference type="ARBA" id="ARBA00022729"/>
    </source>
</evidence>
<feature type="region of interest" description="Disordered" evidence="3">
    <location>
        <begin position="349"/>
        <end position="369"/>
    </location>
</feature>
<feature type="compositionally biased region" description="Basic and acidic residues" evidence="3">
    <location>
        <begin position="349"/>
        <end position="358"/>
    </location>
</feature>
<dbReference type="RefSeq" id="WP_127340282.1">
    <property type="nucleotide sequence ID" value="NZ_QWDM01000017.1"/>
</dbReference>
<dbReference type="SUPFAM" id="SSF109998">
    <property type="entry name" value="Triger factor/SurA peptide-binding domain-like"/>
    <property type="match status" value="1"/>
</dbReference>